<dbReference type="Proteomes" id="UP000045706">
    <property type="component" value="Unassembled WGS sequence"/>
</dbReference>
<reference evidence="3" key="1">
    <citation type="submission" date="2015-05" db="EMBL/GenBank/DDBJ databases">
        <authorList>
            <person name="Fogelqvist Johan"/>
        </authorList>
    </citation>
    <scope>NUCLEOTIDE SEQUENCE [LARGE SCALE GENOMIC DNA]</scope>
</reference>
<feature type="transmembrane region" description="Helical" evidence="1">
    <location>
        <begin position="984"/>
        <end position="1010"/>
    </location>
</feature>
<dbReference type="SUPFAM" id="SSF51905">
    <property type="entry name" value="FAD/NAD(P)-binding domain"/>
    <property type="match status" value="1"/>
</dbReference>
<keyword evidence="1" id="KW-0472">Membrane</keyword>
<gene>
    <name evidence="2" type="ORF">BN1723_012873</name>
</gene>
<organism evidence="2 3">
    <name type="scientific">Verticillium longisporum</name>
    <name type="common">Verticillium dahliae var. longisporum</name>
    <dbReference type="NCBI Taxonomy" id="100787"/>
    <lineage>
        <taxon>Eukaryota</taxon>
        <taxon>Fungi</taxon>
        <taxon>Dikarya</taxon>
        <taxon>Ascomycota</taxon>
        <taxon>Pezizomycotina</taxon>
        <taxon>Sordariomycetes</taxon>
        <taxon>Hypocreomycetidae</taxon>
        <taxon>Glomerellales</taxon>
        <taxon>Plectosphaerellaceae</taxon>
        <taxon>Verticillium</taxon>
    </lineage>
</organism>
<feature type="transmembrane region" description="Helical" evidence="1">
    <location>
        <begin position="1031"/>
        <end position="1052"/>
    </location>
</feature>
<dbReference type="SMART" id="SM01296">
    <property type="entry name" value="N2227"/>
    <property type="match status" value="1"/>
</dbReference>
<dbReference type="PANTHER" id="PTHR12303">
    <property type="entry name" value="CARNOSINE N-METHYLTRANSFERASE"/>
    <property type="match status" value="1"/>
</dbReference>
<evidence type="ECO:0000313" key="2">
    <source>
        <dbReference type="EMBL" id="CRK23033.1"/>
    </source>
</evidence>
<evidence type="ECO:0000313" key="3">
    <source>
        <dbReference type="Proteomes" id="UP000045706"/>
    </source>
</evidence>
<dbReference type="PANTHER" id="PTHR12303:SF13">
    <property type="match status" value="1"/>
</dbReference>
<dbReference type="GO" id="GO:0008757">
    <property type="term" value="F:S-adenosylmethionine-dependent methyltransferase activity"/>
    <property type="evidence" value="ECO:0007669"/>
    <property type="project" value="InterPro"/>
</dbReference>
<dbReference type="Gene3D" id="3.40.50.150">
    <property type="entry name" value="Vaccinia Virus protein VP39"/>
    <property type="match status" value="1"/>
</dbReference>
<name>A0A0G4LM18_VERLO</name>
<evidence type="ECO:0000256" key="1">
    <source>
        <dbReference type="SAM" id="Phobius"/>
    </source>
</evidence>
<dbReference type="InterPro" id="IPR036188">
    <property type="entry name" value="FAD/NAD-bd_sf"/>
</dbReference>
<keyword evidence="1" id="KW-0812">Transmembrane</keyword>
<accession>A0A0G4LM18</accession>
<dbReference type="InterPro" id="IPR009732">
    <property type="entry name" value="DUF1304"/>
</dbReference>
<protein>
    <submittedName>
        <fullName evidence="2">Uncharacterized protein</fullName>
    </submittedName>
</protein>
<keyword evidence="1" id="KW-1133">Transmembrane helix</keyword>
<dbReference type="AlphaFoldDB" id="A0A0G4LM18"/>
<dbReference type="Pfam" id="PF13738">
    <property type="entry name" value="Pyr_redox_3"/>
    <property type="match status" value="1"/>
</dbReference>
<sequence length="1104" mass="121206">MMLPEKVSDGQLHWKIWTMATLLTAFDDFPEDVRLLKEPSTAIGSGTVLSTDVVIVGGGNAGLIQAARLKALNVDFVVIEKNPQTGDNWAKRYDYMRFHIGKNYCQMPYLPYPEEAEYELPRDELQRHIQRFAREFDLGPRVLNNSKVKATSFDENAQVWKLDLIVEGAQKSITCRALIIATGSGFSTPFIPDVADRGAFKGPSLHSSSFRSGKELLQHGAKSVIIIGSANSAFDVLEDCHNAGLTVQMIQRSPTYVIPMRYYAHPQGLGIFDVVSAEVADATINMGPVAIGGQLPGLVHAAMAAEEPDRYSELNDAGFKAVDSTKADLIDHLHSRAGGFVVDMGTGGVDLIVSGTAKVRSGVTPVSYTSSGLRLSDGTLMEGDSLVWCTGFETDTRKELGAILGEGADAVASKMDAMLGVDGEGELRGLWKRHGGVDGLWVLSGGAGQHRWYSNVVGLQVKGWLEGILPDAYRDTLERSYQANKPNILVMRLSATIPLAVLACAKAALAAEDIAKGDTAIDIHEDLAAVPIESLFEVHEVIVTLTEEFKPSPRYEAEHKALLKRMSKSHGKWDTTHPRARLLDALHGYVRYRERQTAELDKWRRMYKNTSSSQKMVLEHAVGYTKKMDTIASLIEQNHVLCQQIVDGALEFYGVERDEMMRYIEAKEKENKAAERVSVSQALKHYVRDWTVSGLRERDAAYPCIIQSLEQYFPDRSQGDVKVLLPGAGVGRLGHEVAALGGLEVTTNEWSMYMNLAYRFLEKHPRVGSNNVHPFIDGWSHHASTADMFRGVAFPDRPVNASAVVLVEGDFTTAFKGQNDHFDALVTHFFIDTARNLMSYFETIHGLLRKGGIWVNLGPLLYGTGPYVQLSLDEIIAVVNAMGFEFVDAPESCGELTFADEKVRGREAVYGFNERALVKNAYNAQSWVMRKNVLLIASRGRKVSRSAISSFYIQINHPTEVTLRLKRLSVPSSESAVYLPSANMGILSTLSTGAMAGLHGYILVLEMFLWTSPRGRKAFNLTAEFAEKTKALAANQGLYNGFLAAGLVWGLVHPDAGFAKQLRLFFLSCIAVAGSYGAATANRKILFIQAIPAALSLAAVSLDL</sequence>
<proteinExistence type="predicted"/>
<dbReference type="Pfam" id="PF06993">
    <property type="entry name" value="DUF1304"/>
    <property type="match status" value="1"/>
</dbReference>
<dbReference type="Gene3D" id="3.50.50.60">
    <property type="entry name" value="FAD/NAD(P)-binding domain"/>
    <property type="match status" value="1"/>
</dbReference>
<dbReference type="EMBL" id="CVQI01014113">
    <property type="protein sequence ID" value="CRK23033.1"/>
    <property type="molecule type" value="Genomic_DNA"/>
</dbReference>
<dbReference type="SUPFAM" id="SSF53335">
    <property type="entry name" value="S-adenosyl-L-methionine-dependent methyltransferases"/>
    <property type="match status" value="1"/>
</dbReference>
<dbReference type="Pfam" id="PF07942">
    <property type="entry name" value="CARME"/>
    <property type="match status" value="1"/>
</dbReference>
<dbReference type="InterPro" id="IPR029063">
    <property type="entry name" value="SAM-dependent_MTases_sf"/>
</dbReference>
<dbReference type="InterPro" id="IPR012901">
    <property type="entry name" value="CARME"/>
</dbReference>
<feature type="transmembrane region" description="Helical" evidence="1">
    <location>
        <begin position="1058"/>
        <end position="1078"/>
    </location>
</feature>
<feature type="transmembrane region" description="Helical" evidence="1">
    <location>
        <begin position="1085"/>
        <end position="1102"/>
    </location>
</feature>